<evidence type="ECO:0000256" key="6">
    <source>
        <dbReference type="ARBA" id="ARBA00023186"/>
    </source>
</evidence>
<evidence type="ECO:0000256" key="7">
    <source>
        <dbReference type="ARBA" id="ARBA00038171"/>
    </source>
</evidence>
<name>A0A166UKV4_9HYPO</name>
<evidence type="ECO:0000256" key="5">
    <source>
        <dbReference type="ARBA" id="ARBA00023065"/>
    </source>
</evidence>
<dbReference type="GO" id="GO:0005829">
    <property type="term" value="C:cytosol"/>
    <property type="evidence" value="ECO:0007669"/>
    <property type="project" value="TreeGrafter"/>
</dbReference>
<dbReference type="PROSITE" id="PS50846">
    <property type="entry name" value="HMA_2"/>
    <property type="match status" value="1"/>
</dbReference>
<keyword evidence="6" id="KW-0143">Chaperone</keyword>
<dbReference type="STRING" id="1081109.A0A166UKV4"/>
<dbReference type="PANTHER" id="PTHR46365">
    <property type="entry name" value="COPPER TRANSPORT PROTEIN ATOX1"/>
    <property type="match status" value="1"/>
</dbReference>
<dbReference type="AlphaFoldDB" id="A0A166UKV4"/>
<evidence type="ECO:0000313" key="9">
    <source>
        <dbReference type="EMBL" id="OAA32661.1"/>
    </source>
</evidence>
<evidence type="ECO:0000259" key="8">
    <source>
        <dbReference type="PROSITE" id="PS50846"/>
    </source>
</evidence>
<evidence type="ECO:0000313" key="10">
    <source>
        <dbReference type="Proteomes" id="UP000078544"/>
    </source>
</evidence>
<gene>
    <name evidence="9" type="ORF">AAL_00126</name>
</gene>
<organism evidence="9 10">
    <name type="scientific">Moelleriella libera RCEF 2490</name>
    <dbReference type="NCBI Taxonomy" id="1081109"/>
    <lineage>
        <taxon>Eukaryota</taxon>
        <taxon>Fungi</taxon>
        <taxon>Dikarya</taxon>
        <taxon>Ascomycota</taxon>
        <taxon>Pezizomycotina</taxon>
        <taxon>Sordariomycetes</taxon>
        <taxon>Hypocreomycetidae</taxon>
        <taxon>Hypocreales</taxon>
        <taxon>Clavicipitaceae</taxon>
        <taxon>Moelleriella</taxon>
    </lineage>
</organism>
<dbReference type="EMBL" id="AZGY01000001">
    <property type="protein sequence ID" value="OAA32661.1"/>
    <property type="molecule type" value="Genomic_DNA"/>
</dbReference>
<dbReference type="GO" id="GO:0016531">
    <property type="term" value="F:copper chaperone activity"/>
    <property type="evidence" value="ECO:0007669"/>
    <property type="project" value="TreeGrafter"/>
</dbReference>
<evidence type="ECO:0000256" key="1">
    <source>
        <dbReference type="ARBA" id="ARBA00022448"/>
    </source>
</evidence>
<feature type="domain" description="HMA" evidence="8">
    <location>
        <begin position="5"/>
        <end position="73"/>
    </location>
</feature>
<keyword evidence="1" id="KW-0813">Transport</keyword>
<dbReference type="Proteomes" id="UP000078544">
    <property type="component" value="Unassembled WGS sequence"/>
</dbReference>
<dbReference type="CDD" id="cd00371">
    <property type="entry name" value="HMA"/>
    <property type="match status" value="1"/>
</dbReference>
<keyword evidence="10" id="KW-1185">Reference proteome</keyword>
<dbReference type="GO" id="GO:0006825">
    <property type="term" value="P:copper ion transport"/>
    <property type="evidence" value="ECO:0007669"/>
    <property type="project" value="UniProtKB-KW"/>
</dbReference>
<dbReference type="SUPFAM" id="SSF55008">
    <property type="entry name" value="HMA, heavy metal-associated domain"/>
    <property type="match status" value="1"/>
</dbReference>
<reference evidence="9 10" key="1">
    <citation type="journal article" date="2016" name="Genome Biol. Evol.">
        <title>Divergent and convergent evolution of fungal pathogenicity.</title>
        <authorList>
            <person name="Shang Y."/>
            <person name="Xiao G."/>
            <person name="Zheng P."/>
            <person name="Cen K."/>
            <person name="Zhan S."/>
            <person name="Wang C."/>
        </authorList>
    </citation>
    <scope>NUCLEOTIDE SEQUENCE [LARGE SCALE GENOMIC DNA]</scope>
    <source>
        <strain evidence="9 10">RCEF 2490</strain>
    </source>
</reference>
<dbReference type="GO" id="GO:0046872">
    <property type="term" value="F:metal ion binding"/>
    <property type="evidence" value="ECO:0007669"/>
    <property type="project" value="UniProtKB-KW"/>
</dbReference>
<dbReference type="InterPro" id="IPR051881">
    <property type="entry name" value="Copper_transport_ATOX1-like"/>
</dbReference>
<keyword evidence="4" id="KW-0186">Copper</keyword>
<comment type="similarity">
    <text evidence="7">Belongs to the ATX1 family.</text>
</comment>
<sequence>MSAAVHTYKFEVAMSCGGCSNAINKALARMQEDQSYGINSYEVSLDKQSATVVSTGDVSAIKEKLVKTGKKVGEVYRDGEDTPIPQEELK</sequence>
<evidence type="ECO:0000256" key="4">
    <source>
        <dbReference type="ARBA" id="ARBA00023008"/>
    </source>
</evidence>
<evidence type="ECO:0000256" key="2">
    <source>
        <dbReference type="ARBA" id="ARBA00022723"/>
    </source>
</evidence>
<dbReference type="Gene3D" id="3.30.70.100">
    <property type="match status" value="1"/>
</dbReference>
<comment type="caution">
    <text evidence="9">The sequence shown here is derived from an EMBL/GenBank/DDBJ whole genome shotgun (WGS) entry which is preliminary data.</text>
</comment>
<dbReference type="Pfam" id="PF00403">
    <property type="entry name" value="HMA"/>
    <property type="match status" value="1"/>
</dbReference>
<keyword evidence="3" id="KW-0187">Copper transport</keyword>
<dbReference type="InterPro" id="IPR006121">
    <property type="entry name" value="HMA_dom"/>
</dbReference>
<evidence type="ECO:0000256" key="3">
    <source>
        <dbReference type="ARBA" id="ARBA00022796"/>
    </source>
</evidence>
<dbReference type="OrthoDB" id="689350at2759"/>
<dbReference type="InterPro" id="IPR036163">
    <property type="entry name" value="HMA_dom_sf"/>
</dbReference>
<proteinExistence type="inferred from homology"/>
<protein>
    <submittedName>
        <fullName evidence="9">Heavy metal-associated domain, HMA</fullName>
    </submittedName>
</protein>
<accession>A0A166UKV4</accession>
<keyword evidence="5" id="KW-0406">Ion transport</keyword>
<keyword evidence="2" id="KW-0479">Metal-binding</keyword>
<dbReference type="PANTHER" id="PTHR46365:SF1">
    <property type="entry name" value="COPPER TRANSPORT PROTEIN ATOX1"/>
    <property type="match status" value="1"/>
</dbReference>